<keyword evidence="2" id="KW-0479">Metal-binding</keyword>
<dbReference type="GO" id="GO:0008270">
    <property type="term" value="F:zinc ion binding"/>
    <property type="evidence" value="ECO:0007669"/>
    <property type="project" value="UniProtKB-KW"/>
</dbReference>
<evidence type="ECO:0000256" key="5">
    <source>
        <dbReference type="SAM" id="MobiDB-lite"/>
    </source>
</evidence>
<evidence type="ECO:0000313" key="7">
    <source>
        <dbReference type="EMBL" id="KAL3406074.1"/>
    </source>
</evidence>
<evidence type="ECO:0000313" key="8">
    <source>
        <dbReference type="Proteomes" id="UP001627154"/>
    </source>
</evidence>
<dbReference type="AlphaFoldDB" id="A0ABD2XLT4"/>
<dbReference type="EMBL" id="JBJJXI010000019">
    <property type="protein sequence ID" value="KAL3406074.1"/>
    <property type="molecule type" value="Genomic_DNA"/>
</dbReference>
<evidence type="ECO:0000256" key="4">
    <source>
        <dbReference type="ARBA" id="ARBA00022833"/>
    </source>
</evidence>
<keyword evidence="1" id="KW-0597">Phosphoprotein</keyword>
<dbReference type="InterPro" id="IPR013083">
    <property type="entry name" value="Znf_RING/FYVE/PHD"/>
</dbReference>
<keyword evidence="3" id="KW-0863">Zinc-finger</keyword>
<name>A0ABD2XLT4_9HYME</name>
<feature type="compositionally biased region" description="Basic residues" evidence="5">
    <location>
        <begin position="123"/>
        <end position="135"/>
    </location>
</feature>
<accession>A0ABD2XLT4</accession>
<dbReference type="Gene3D" id="3.30.40.10">
    <property type="entry name" value="Zinc/RING finger domain, C3HC4 (zinc finger)"/>
    <property type="match status" value="1"/>
</dbReference>
<feature type="compositionally biased region" description="Basic and acidic residues" evidence="5">
    <location>
        <begin position="136"/>
        <end position="146"/>
    </location>
</feature>
<feature type="compositionally biased region" description="Polar residues" evidence="5">
    <location>
        <begin position="108"/>
        <end position="118"/>
    </location>
</feature>
<keyword evidence="4" id="KW-0862">Zinc</keyword>
<proteinExistence type="predicted"/>
<dbReference type="InterPro" id="IPR034732">
    <property type="entry name" value="EPHD"/>
</dbReference>
<dbReference type="PANTHER" id="PTHR14955:SF4">
    <property type="entry name" value="PHD-TYPE DOMAIN-CONTAINING PROTEIN"/>
    <property type="match status" value="1"/>
</dbReference>
<feature type="region of interest" description="Disordered" evidence="5">
    <location>
        <begin position="185"/>
        <end position="206"/>
    </location>
</feature>
<keyword evidence="8" id="KW-1185">Reference proteome</keyword>
<evidence type="ECO:0000256" key="3">
    <source>
        <dbReference type="ARBA" id="ARBA00022771"/>
    </source>
</evidence>
<organism evidence="7 8">
    <name type="scientific">Trichogramma kaykai</name>
    <dbReference type="NCBI Taxonomy" id="54128"/>
    <lineage>
        <taxon>Eukaryota</taxon>
        <taxon>Metazoa</taxon>
        <taxon>Ecdysozoa</taxon>
        <taxon>Arthropoda</taxon>
        <taxon>Hexapoda</taxon>
        <taxon>Insecta</taxon>
        <taxon>Pterygota</taxon>
        <taxon>Neoptera</taxon>
        <taxon>Endopterygota</taxon>
        <taxon>Hymenoptera</taxon>
        <taxon>Apocrita</taxon>
        <taxon>Proctotrupomorpha</taxon>
        <taxon>Chalcidoidea</taxon>
        <taxon>Trichogrammatidae</taxon>
        <taxon>Trichogramma</taxon>
    </lineage>
</organism>
<dbReference type="InterPro" id="IPR052440">
    <property type="entry name" value="Trans_Reg/Chrom_Remod"/>
</dbReference>
<comment type="caution">
    <text evidence="7">The sequence shown here is derived from an EMBL/GenBank/DDBJ whole genome shotgun (WGS) entry which is preliminary data.</text>
</comment>
<evidence type="ECO:0000259" key="6">
    <source>
        <dbReference type="PROSITE" id="PS51805"/>
    </source>
</evidence>
<feature type="region of interest" description="Disordered" evidence="5">
    <location>
        <begin position="106"/>
        <end position="154"/>
    </location>
</feature>
<sequence>MSVLNLKKEKRSKLEDIVENLSHGELKNTSTISDNIFGKVESQLENMFAGIVENHNALEAPIYLGNDPKFMEANKPVVATENHTVKTEINEISSPIVAANNVPKETVGLTNGNQTSVAETEKKKKPSKAKKKTAKRKVESDDESKNKSVSVPVPEVKKIRGPVIKMKKGNDKPIFVEVLNTFREDDDDKPKDKKSSRKTHGQNYDFMKDTLNNRSLNSSALNAEINNLWICIFCKQGPHHRIAMSSFSTQLKAPEALGDLFGPYFIKEDNQSISNDNDTSKLFDNQTTLKGIKHEKSDYSGSSEKHKKKFYNNMNGESSNVTMEPKEIWVHEPCTLWTNGVYMVGGRIKGLQSAVHNTSKLICNQCGLDGANIQCIKRKCKSYTHYPCAVAANWELNSDQFLAKCCAHKDQQ</sequence>
<evidence type="ECO:0000256" key="2">
    <source>
        <dbReference type="ARBA" id="ARBA00022723"/>
    </source>
</evidence>
<feature type="domain" description="PHD-type" evidence="6">
    <location>
        <begin position="300"/>
        <end position="409"/>
    </location>
</feature>
<protein>
    <recommendedName>
        <fullName evidence="6">PHD-type domain-containing protein</fullName>
    </recommendedName>
</protein>
<gene>
    <name evidence="7" type="ORF">TKK_001468</name>
</gene>
<dbReference type="Proteomes" id="UP001627154">
    <property type="component" value="Unassembled WGS sequence"/>
</dbReference>
<dbReference type="PANTHER" id="PTHR14955">
    <property type="entry name" value="RETINOIC ACID INDUCED 1/TRANSCRIPTION FACTOR 20"/>
    <property type="match status" value="1"/>
</dbReference>
<dbReference type="PROSITE" id="PS51805">
    <property type="entry name" value="EPHD"/>
    <property type="match status" value="1"/>
</dbReference>
<reference evidence="7 8" key="1">
    <citation type="journal article" date="2024" name="bioRxiv">
        <title>A reference genome for Trichogramma kaykai: A tiny desert-dwelling parasitoid wasp with competing sex-ratio distorters.</title>
        <authorList>
            <person name="Culotta J."/>
            <person name="Lindsey A.R."/>
        </authorList>
    </citation>
    <scope>NUCLEOTIDE SEQUENCE [LARGE SCALE GENOMIC DNA]</scope>
    <source>
        <strain evidence="7 8">KSX58</strain>
    </source>
</reference>
<evidence type="ECO:0000256" key="1">
    <source>
        <dbReference type="ARBA" id="ARBA00022553"/>
    </source>
</evidence>
<dbReference type="Pfam" id="PF13771">
    <property type="entry name" value="zf-HC5HC2H"/>
    <property type="match status" value="1"/>
</dbReference>